<dbReference type="Pfam" id="PF00126">
    <property type="entry name" value="HTH_1"/>
    <property type="match status" value="1"/>
</dbReference>
<dbReference type="EMBL" id="BSEJ01000005">
    <property type="protein sequence ID" value="GLJ61329.1"/>
    <property type="molecule type" value="Genomic_DNA"/>
</dbReference>
<dbReference type="InterPro" id="IPR036390">
    <property type="entry name" value="WH_DNA-bd_sf"/>
</dbReference>
<comment type="similarity">
    <text evidence="1">Belongs to the LysR transcriptional regulatory family.</text>
</comment>
<dbReference type="InterPro" id="IPR050950">
    <property type="entry name" value="HTH-type_LysR_regulators"/>
</dbReference>
<name>A0A9W6LW14_9MICO</name>
<dbReference type="Gene3D" id="1.10.10.10">
    <property type="entry name" value="Winged helix-like DNA-binding domain superfamily/Winged helix DNA-binding domain"/>
    <property type="match status" value="1"/>
</dbReference>
<dbReference type="PANTHER" id="PTHR30419">
    <property type="entry name" value="HTH-TYPE TRANSCRIPTIONAL REGULATOR YBHD"/>
    <property type="match status" value="1"/>
</dbReference>
<evidence type="ECO:0000313" key="7">
    <source>
        <dbReference type="Proteomes" id="UP001142462"/>
    </source>
</evidence>
<reference evidence="6" key="1">
    <citation type="journal article" date="2014" name="Int. J. Syst. Evol. Microbiol.">
        <title>Complete genome sequence of Corynebacterium casei LMG S-19264T (=DSM 44701T), isolated from a smear-ripened cheese.</title>
        <authorList>
            <consortium name="US DOE Joint Genome Institute (JGI-PGF)"/>
            <person name="Walter F."/>
            <person name="Albersmeier A."/>
            <person name="Kalinowski J."/>
            <person name="Ruckert C."/>
        </authorList>
    </citation>
    <scope>NUCLEOTIDE SEQUENCE</scope>
    <source>
        <strain evidence="6">VKM Ac-1020</strain>
    </source>
</reference>
<comment type="caution">
    <text evidence="6">The sequence shown here is derived from an EMBL/GenBank/DDBJ whole genome shotgun (WGS) entry which is preliminary data.</text>
</comment>
<dbReference type="SUPFAM" id="SSF46785">
    <property type="entry name" value="Winged helix' DNA-binding domain"/>
    <property type="match status" value="1"/>
</dbReference>
<sequence length="296" mass="31315">MLMDLRQMEYLVTLADEQQFTRAAAVCGISQSGLSAAIRALEAELGTDLFTRSPRGVETTPAGRALLPHARSMLAQASAARGAVARATEELSGRLRIGAEQCLGLVDVSGLLEQVHLRHPLVELEFAQAGSHELAARVREGDLDLGLVAATEHLGSLHREELGRLPLVLLTPPGHPLSGAEPVSWADLDDVDFVDFQGSWAVRSLNDAVCAARGIARRVRCATGDVHTLIDLVRRGLGVAIVPAHVGAKPEAAALAVRPMPADAPPWVVSAIARRPSEPATALALELVRTQAAPAR</sequence>
<dbReference type="GO" id="GO:0003700">
    <property type="term" value="F:DNA-binding transcription factor activity"/>
    <property type="evidence" value="ECO:0007669"/>
    <property type="project" value="InterPro"/>
</dbReference>
<dbReference type="PROSITE" id="PS50931">
    <property type="entry name" value="HTH_LYSR"/>
    <property type="match status" value="1"/>
</dbReference>
<dbReference type="PRINTS" id="PR00039">
    <property type="entry name" value="HTHLYSR"/>
</dbReference>
<evidence type="ECO:0000256" key="4">
    <source>
        <dbReference type="ARBA" id="ARBA00023163"/>
    </source>
</evidence>
<dbReference type="GO" id="GO:0003677">
    <property type="term" value="F:DNA binding"/>
    <property type="evidence" value="ECO:0007669"/>
    <property type="project" value="UniProtKB-KW"/>
</dbReference>
<dbReference type="InterPro" id="IPR000847">
    <property type="entry name" value="LysR_HTH_N"/>
</dbReference>
<dbReference type="Proteomes" id="UP001142462">
    <property type="component" value="Unassembled WGS sequence"/>
</dbReference>
<evidence type="ECO:0000256" key="2">
    <source>
        <dbReference type="ARBA" id="ARBA00023015"/>
    </source>
</evidence>
<dbReference type="Pfam" id="PF03466">
    <property type="entry name" value="LysR_substrate"/>
    <property type="match status" value="1"/>
</dbReference>
<protein>
    <submittedName>
        <fullName evidence="6">Transcriptional regulator</fullName>
    </submittedName>
</protein>
<feature type="domain" description="HTH lysR-type" evidence="5">
    <location>
        <begin position="3"/>
        <end position="60"/>
    </location>
</feature>
<dbReference type="FunFam" id="1.10.10.10:FF:000001">
    <property type="entry name" value="LysR family transcriptional regulator"/>
    <property type="match status" value="1"/>
</dbReference>
<dbReference type="SUPFAM" id="SSF53850">
    <property type="entry name" value="Periplasmic binding protein-like II"/>
    <property type="match status" value="1"/>
</dbReference>
<evidence type="ECO:0000256" key="1">
    <source>
        <dbReference type="ARBA" id="ARBA00009437"/>
    </source>
</evidence>
<evidence type="ECO:0000256" key="3">
    <source>
        <dbReference type="ARBA" id="ARBA00023125"/>
    </source>
</evidence>
<proteinExistence type="inferred from homology"/>
<dbReference type="PANTHER" id="PTHR30419:SF31">
    <property type="entry name" value="BLR3139 PROTEIN"/>
    <property type="match status" value="1"/>
</dbReference>
<dbReference type="InterPro" id="IPR036388">
    <property type="entry name" value="WH-like_DNA-bd_sf"/>
</dbReference>
<keyword evidence="2" id="KW-0805">Transcription regulation</keyword>
<accession>A0A9W6LW14</accession>
<organism evidence="6 7">
    <name type="scientific">Microbacterium barkeri</name>
    <dbReference type="NCBI Taxonomy" id="33917"/>
    <lineage>
        <taxon>Bacteria</taxon>
        <taxon>Bacillati</taxon>
        <taxon>Actinomycetota</taxon>
        <taxon>Actinomycetes</taxon>
        <taxon>Micrococcales</taxon>
        <taxon>Microbacteriaceae</taxon>
        <taxon>Microbacterium</taxon>
    </lineage>
</organism>
<keyword evidence="7" id="KW-1185">Reference proteome</keyword>
<reference evidence="6" key="2">
    <citation type="submission" date="2023-01" db="EMBL/GenBank/DDBJ databases">
        <authorList>
            <person name="Sun Q."/>
            <person name="Evtushenko L."/>
        </authorList>
    </citation>
    <scope>NUCLEOTIDE SEQUENCE</scope>
    <source>
        <strain evidence="6">VKM Ac-1020</strain>
    </source>
</reference>
<keyword evidence="3" id="KW-0238">DNA-binding</keyword>
<evidence type="ECO:0000313" key="6">
    <source>
        <dbReference type="EMBL" id="GLJ61329.1"/>
    </source>
</evidence>
<keyword evidence="4" id="KW-0804">Transcription</keyword>
<dbReference type="AlphaFoldDB" id="A0A9W6LW14"/>
<dbReference type="InterPro" id="IPR005119">
    <property type="entry name" value="LysR_subst-bd"/>
</dbReference>
<evidence type="ECO:0000259" key="5">
    <source>
        <dbReference type="PROSITE" id="PS50931"/>
    </source>
</evidence>
<gene>
    <name evidence="6" type="ORF">GCM10017576_14580</name>
</gene>
<dbReference type="Gene3D" id="3.40.190.290">
    <property type="match status" value="1"/>
</dbReference>
<dbReference type="GO" id="GO:0005829">
    <property type="term" value="C:cytosol"/>
    <property type="evidence" value="ECO:0007669"/>
    <property type="project" value="TreeGrafter"/>
</dbReference>